<evidence type="ECO:0000256" key="3">
    <source>
        <dbReference type="ARBA" id="ARBA00022737"/>
    </source>
</evidence>
<keyword evidence="2" id="KW-0433">Leucine-rich repeat</keyword>
<dbReference type="InterPro" id="IPR027038">
    <property type="entry name" value="RanGap"/>
</dbReference>
<dbReference type="Pfam" id="PF13516">
    <property type="entry name" value="LRR_6"/>
    <property type="match status" value="2"/>
</dbReference>
<keyword evidence="3" id="KW-0677">Repeat</keyword>
<feature type="compositionally biased region" description="Polar residues" evidence="4">
    <location>
        <begin position="805"/>
        <end position="818"/>
    </location>
</feature>
<feature type="region of interest" description="Disordered" evidence="4">
    <location>
        <begin position="805"/>
        <end position="849"/>
    </location>
</feature>
<feature type="compositionally biased region" description="Basic and acidic residues" evidence="4">
    <location>
        <begin position="824"/>
        <end position="836"/>
    </location>
</feature>
<dbReference type="GO" id="GO:0048471">
    <property type="term" value="C:perinuclear region of cytoplasm"/>
    <property type="evidence" value="ECO:0007669"/>
    <property type="project" value="TreeGrafter"/>
</dbReference>
<dbReference type="SMART" id="SM00368">
    <property type="entry name" value="LRR_RI"/>
    <property type="match status" value="6"/>
</dbReference>
<dbReference type="OrthoDB" id="2438408at2759"/>
<dbReference type="AlphaFoldDB" id="A0A9P6J3T7"/>
<dbReference type="PANTHER" id="PTHR24113">
    <property type="entry name" value="RAN GTPASE-ACTIVATING PROTEIN 1"/>
    <property type="match status" value="1"/>
</dbReference>
<organism evidence="5 6">
    <name type="scientific">Modicella reniformis</name>
    <dbReference type="NCBI Taxonomy" id="1440133"/>
    <lineage>
        <taxon>Eukaryota</taxon>
        <taxon>Fungi</taxon>
        <taxon>Fungi incertae sedis</taxon>
        <taxon>Mucoromycota</taxon>
        <taxon>Mortierellomycotina</taxon>
        <taxon>Mortierellomycetes</taxon>
        <taxon>Mortierellales</taxon>
        <taxon>Mortierellaceae</taxon>
        <taxon>Modicella</taxon>
    </lineage>
</organism>
<sequence>MNELIDLKQRQQRQQQQQQQQNQQKQYDVDHHHPPENTTANLDITEKAVENLRLSKANPKESCPEANCLGTSSSGKRATLQLNTPSTQDKVEEMNEAMTSRLQQIRTSVQKFLSQRFSVHEYTVPRLFITLPDDNYYHNSDAFHNHGCGEETKTTERSTNRYRLYLLCECGATFTLPLGSGLNHLHIAKHPGYEIDPGRQDEFFKRYGSMILMLLYFLKYGYDPAVEVFPISPQSVGQEQDGQQQQQQQQQQRYLDIWEAKLRKVEKISNLRRSDLPESIAQDVSDKFDRMIEYLEGLGVAHGGLANGVKESRQNQARDGEGEVHGLSSLSDLHSLYSFLGLADINKRLQYGQLGNLYRVSNVKGKVGWVCVYHYRWTFLERNIDEFERWVVTRRRFSLQHPAPAFTGALSVPLNVRETLVKDRQGGDTKATRIRTRYGSQFQGSWSVQSLYRLSSLEQLILPEFSVTDVHMQAIVSGIRNKTSLVTLDLSNSQLNDGGAIILAQGLFNTNICHLDLSKNEKLSDTSVARVIRAIGPRLTSLKMAQTGFGDLAAAALAKSMDGISITNTLRDQLHLHHRIDVAAIVAGHRPGVRITLDNPIFATPDNHRVEAREKTHSRGHLVYLDIEDNNCTVLGFKSLAKVKSRLQFVYLNLSGSKELKDKECARILERVASSEMITLRVAWTEFGDLSAKALAKALLEHPERTSGIAARISGPCQLEELDLQACPVGPEGLQALCKTLDDTQAFSCLRVLDLGHCRYLHDQVLQQLLKTLVIRNGTSWNPVPLIIKQSPSQHDVGSQLMMAHTSTTRKGHLQESSDSMDQEVDRDANNGEKSKSIPQSDSESQLQSNNMLEETEVDAGHGEPLVQSPPKTSLPLAVGFFTNLRRLDLKSTRIGDSTAWLLAQALVQTWTMINSLTILDPIAMSVRGICWILDALCENMTVQEVGIGKSNISQQSDLDAFGSGLATLLEVNRRIRSLTTLGAPLAPIAKGLLLNQSLHSIYLIRSTGQFEDLQLMGQALGFTRTLLVFWMGGSDDSLLGPLKFGANEHQTQETAETEAAAATTGAGVAEASIPITSTDSLQQQQFQRHQEYQEQQQHEN</sequence>
<dbReference type="Proteomes" id="UP000749646">
    <property type="component" value="Unassembled WGS sequence"/>
</dbReference>
<protein>
    <submittedName>
        <fullName evidence="5">Uncharacterized protein</fullName>
    </submittedName>
</protein>
<comment type="caution">
    <text evidence="5">The sequence shown here is derived from an EMBL/GenBank/DDBJ whole genome shotgun (WGS) entry which is preliminary data.</text>
</comment>
<keyword evidence="1" id="KW-0343">GTPase activation</keyword>
<name>A0A9P6J3T7_9FUNG</name>
<evidence type="ECO:0000256" key="4">
    <source>
        <dbReference type="SAM" id="MobiDB-lite"/>
    </source>
</evidence>
<keyword evidence="6" id="KW-1185">Reference proteome</keyword>
<feature type="region of interest" description="Disordered" evidence="4">
    <location>
        <begin position="1"/>
        <end position="41"/>
    </location>
</feature>
<feature type="region of interest" description="Disordered" evidence="4">
    <location>
        <begin position="55"/>
        <end position="77"/>
    </location>
</feature>
<feature type="compositionally biased region" description="Low complexity" evidence="4">
    <location>
        <begin position="12"/>
        <end position="26"/>
    </location>
</feature>
<feature type="non-terminal residue" evidence="5">
    <location>
        <position position="1101"/>
    </location>
</feature>
<evidence type="ECO:0000256" key="1">
    <source>
        <dbReference type="ARBA" id="ARBA00022468"/>
    </source>
</evidence>
<feature type="compositionally biased region" description="Basic and acidic residues" evidence="4">
    <location>
        <begin position="1089"/>
        <end position="1101"/>
    </location>
</feature>
<dbReference type="EMBL" id="JAAAHW010006458">
    <property type="protein sequence ID" value="KAF9960500.1"/>
    <property type="molecule type" value="Genomic_DNA"/>
</dbReference>
<evidence type="ECO:0000256" key="2">
    <source>
        <dbReference type="ARBA" id="ARBA00022614"/>
    </source>
</evidence>
<dbReference type="InterPro" id="IPR032675">
    <property type="entry name" value="LRR_dom_sf"/>
</dbReference>
<dbReference type="GO" id="GO:0005829">
    <property type="term" value="C:cytosol"/>
    <property type="evidence" value="ECO:0007669"/>
    <property type="project" value="TreeGrafter"/>
</dbReference>
<dbReference type="InterPro" id="IPR006553">
    <property type="entry name" value="Leu-rich_rpt_Cys-con_subtyp"/>
</dbReference>
<dbReference type="GO" id="GO:0005634">
    <property type="term" value="C:nucleus"/>
    <property type="evidence" value="ECO:0007669"/>
    <property type="project" value="TreeGrafter"/>
</dbReference>
<feature type="compositionally biased region" description="Polar residues" evidence="4">
    <location>
        <begin position="837"/>
        <end position="849"/>
    </location>
</feature>
<feature type="region of interest" description="Disordered" evidence="4">
    <location>
        <begin position="1050"/>
        <end position="1101"/>
    </location>
</feature>
<evidence type="ECO:0000313" key="5">
    <source>
        <dbReference type="EMBL" id="KAF9960500.1"/>
    </source>
</evidence>
<dbReference type="Gene3D" id="3.80.10.10">
    <property type="entry name" value="Ribonuclease Inhibitor"/>
    <property type="match status" value="3"/>
</dbReference>
<dbReference type="GO" id="GO:0006913">
    <property type="term" value="P:nucleocytoplasmic transport"/>
    <property type="evidence" value="ECO:0007669"/>
    <property type="project" value="TreeGrafter"/>
</dbReference>
<feature type="compositionally biased region" description="Low complexity" evidence="4">
    <location>
        <begin position="1054"/>
        <end position="1072"/>
    </location>
</feature>
<reference evidence="5" key="1">
    <citation type="journal article" date="2020" name="Fungal Divers.">
        <title>Resolving the Mortierellaceae phylogeny through synthesis of multi-gene phylogenetics and phylogenomics.</title>
        <authorList>
            <person name="Vandepol N."/>
            <person name="Liber J."/>
            <person name="Desiro A."/>
            <person name="Na H."/>
            <person name="Kennedy M."/>
            <person name="Barry K."/>
            <person name="Grigoriev I.V."/>
            <person name="Miller A.N."/>
            <person name="O'Donnell K."/>
            <person name="Stajich J.E."/>
            <person name="Bonito G."/>
        </authorList>
    </citation>
    <scope>NUCLEOTIDE SEQUENCE</scope>
    <source>
        <strain evidence="5">MES-2147</strain>
    </source>
</reference>
<proteinExistence type="predicted"/>
<dbReference type="SUPFAM" id="SSF52047">
    <property type="entry name" value="RNI-like"/>
    <property type="match status" value="2"/>
</dbReference>
<dbReference type="GO" id="GO:0005096">
    <property type="term" value="F:GTPase activator activity"/>
    <property type="evidence" value="ECO:0007669"/>
    <property type="project" value="UniProtKB-KW"/>
</dbReference>
<dbReference type="GO" id="GO:0031267">
    <property type="term" value="F:small GTPase binding"/>
    <property type="evidence" value="ECO:0007669"/>
    <property type="project" value="TreeGrafter"/>
</dbReference>
<accession>A0A9P6J3T7</accession>
<gene>
    <name evidence="5" type="ORF">BGZ65_012214</name>
</gene>
<evidence type="ECO:0000313" key="6">
    <source>
        <dbReference type="Proteomes" id="UP000749646"/>
    </source>
</evidence>
<dbReference type="InterPro" id="IPR001611">
    <property type="entry name" value="Leu-rich_rpt"/>
</dbReference>
<dbReference type="SMART" id="SM00367">
    <property type="entry name" value="LRR_CC"/>
    <property type="match status" value="5"/>
</dbReference>
<dbReference type="PANTHER" id="PTHR24113:SF12">
    <property type="entry name" value="RAN GTPASE-ACTIVATING PROTEIN 1"/>
    <property type="match status" value="1"/>
</dbReference>